<feature type="transmembrane region" description="Helical" evidence="14">
    <location>
        <begin position="112"/>
        <end position="132"/>
    </location>
</feature>
<evidence type="ECO:0000313" key="17">
    <source>
        <dbReference type="Proteomes" id="UP001305779"/>
    </source>
</evidence>
<gene>
    <name evidence="16" type="ORF">PRZ48_012289</name>
</gene>
<feature type="coiled-coil region" evidence="13">
    <location>
        <begin position="166"/>
        <end position="193"/>
    </location>
</feature>
<feature type="transmembrane region" description="Helical" evidence="14">
    <location>
        <begin position="43"/>
        <end position="62"/>
    </location>
</feature>
<evidence type="ECO:0000313" key="16">
    <source>
        <dbReference type="EMBL" id="KAK4496309.1"/>
    </source>
</evidence>
<evidence type="ECO:0000256" key="4">
    <source>
        <dbReference type="ARBA" id="ARBA00022475"/>
    </source>
</evidence>
<dbReference type="Gene3D" id="1.20.120.350">
    <property type="entry name" value="Voltage-gated potassium channels. Chain C"/>
    <property type="match status" value="1"/>
</dbReference>
<evidence type="ECO:0000256" key="7">
    <source>
        <dbReference type="ARBA" id="ARBA00022989"/>
    </source>
</evidence>
<dbReference type="InterPro" id="IPR005821">
    <property type="entry name" value="Ion_trans_dom"/>
</dbReference>
<keyword evidence="11" id="KW-0407">Ion channel</keyword>
<evidence type="ECO:0000256" key="2">
    <source>
        <dbReference type="ARBA" id="ARBA00015897"/>
    </source>
</evidence>
<keyword evidence="10 14" id="KW-0472">Membrane</keyword>
<dbReference type="EMBL" id="JAXOVC010000010">
    <property type="protein sequence ID" value="KAK4496309.1"/>
    <property type="molecule type" value="Genomic_DNA"/>
</dbReference>
<dbReference type="PANTHER" id="PTHR46480:SF1">
    <property type="entry name" value="VOLTAGE-GATED HYDROGEN CHANNEL 1"/>
    <property type="match status" value="1"/>
</dbReference>
<evidence type="ECO:0000256" key="9">
    <source>
        <dbReference type="ARBA" id="ARBA00023065"/>
    </source>
</evidence>
<evidence type="ECO:0000256" key="11">
    <source>
        <dbReference type="ARBA" id="ARBA00023303"/>
    </source>
</evidence>
<evidence type="ECO:0000256" key="8">
    <source>
        <dbReference type="ARBA" id="ARBA00023054"/>
    </source>
</evidence>
<keyword evidence="5 14" id="KW-0812">Transmembrane</keyword>
<dbReference type="Pfam" id="PF00520">
    <property type="entry name" value="Ion_trans"/>
    <property type="match status" value="1"/>
</dbReference>
<dbReference type="PANTHER" id="PTHR46480">
    <property type="entry name" value="F20B24.22"/>
    <property type="match status" value="1"/>
</dbReference>
<evidence type="ECO:0000256" key="12">
    <source>
        <dbReference type="ARBA" id="ARBA00031989"/>
    </source>
</evidence>
<dbReference type="InterPro" id="IPR027359">
    <property type="entry name" value="Volt_channel_dom_sf"/>
</dbReference>
<accession>A0ABR0E4G5</accession>
<keyword evidence="9" id="KW-0406">Ion transport</keyword>
<organism evidence="16 17">
    <name type="scientific">Zasmidium cellare</name>
    <name type="common">Wine cellar mold</name>
    <name type="synonym">Racodium cellare</name>
    <dbReference type="NCBI Taxonomy" id="395010"/>
    <lineage>
        <taxon>Eukaryota</taxon>
        <taxon>Fungi</taxon>
        <taxon>Dikarya</taxon>
        <taxon>Ascomycota</taxon>
        <taxon>Pezizomycotina</taxon>
        <taxon>Dothideomycetes</taxon>
        <taxon>Dothideomycetidae</taxon>
        <taxon>Mycosphaerellales</taxon>
        <taxon>Mycosphaerellaceae</taxon>
        <taxon>Zasmidium</taxon>
    </lineage>
</organism>
<keyword evidence="7 14" id="KW-1133">Transmembrane helix</keyword>
<evidence type="ECO:0000256" key="14">
    <source>
        <dbReference type="SAM" id="Phobius"/>
    </source>
</evidence>
<evidence type="ECO:0000256" key="6">
    <source>
        <dbReference type="ARBA" id="ARBA00022882"/>
    </source>
</evidence>
<evidence type="ECO:0000256" key="3">
    <source>
        <dbReference type="ARBA" id="ARBA00022448"/>
    </source>
</evidence>
<evidence type="ECO:0000256" key="5">
    <source>
        <dbReference type="ARBA" id="ARBA00022692"/>
    </source>
</evidence>
<evidence type="ECO:0000256" key="13">
    <source>
        <dbReference type="SAM" id="Coils"/>
    </source>
</evidence>
<feature type="domain" description="Ion transport" evidence="15">
    <location>
        <begin position="62"/>
        <end position="156"/>
    </location>
</feature>
<proteinExistence type="predicted"/>
<sequence>MSTADEHHPLLPSDHARVRYASEVTTSARRQTRRFLTSKTGHYAVLLLVSLDVSCVFADLIITSLACEGHVPKDDAEQAGDILGIVSLVFSCLFMLELLASIWAFGLSFFKSAFHCLDAVVIVAGLVIDILLRGTLEEIGSIVVVLRLWRVLKIIDELSAGAAEQMEPLSQRIETLEKENGELEKEIGELRRQQQGSL</sequence>
<dbReference type="Proteomes" id="UP001305779">
    <property type="component" value="Unassembled WGS sequence"/>
</dbReference>
<evidence type="ECO:0000256" key="1">
    <source>
        <dbReference type="ARBA" id="ARBA00004651"/>
    </source>
</evidence>
<keyword evidence="6" id="KW-0851">Voltage-gated channel</keyword>
<feature type="transmembrane region" description="Helical" evidence="14">
    <location>
        <begin position="82"/>
        <end position="106"/>
    </location>
</feature>
<dbReference type="InterPro" id="IPR031846">
    <property type="entry name" value="Hvcn1"/>
</dbReference>
<keyword evidence="4" id="KW-1003">Cell membrane</keyword>
<protein>
    <recommendedName>
        <fullName evidence="2">Voltage-gated hydrogen channel 1</fullName>
    </recommendedName>
    <alternativeName>
        <fullName evidence="12">Hydrogen voltage-gated channel 1</fullName>
    </alternativeName>
</protein>
<keyword evidence="3" id="KW-0813">Transport</keyword>
<comment type="caution">
    <text evidence="16">The sequence shown here is derived from an EMBL/GenBank/DDBJ whole genome shotgun (WGS) entry which is preliminary data.</text>
</comment>
<evidence type="ECO:0000256" key="10">
    <source>
        <dbReference type="ARBA" id="ARBA00023136"/>
    </source>
</evidence>
<comment type="subcellular location">
    <subcellularLocation>
        <location evidence="1">Cell membrane</location>
        <topology evidence="1">Multi-pass membrane protein</topology>
    </subcellularLocation>
</comment>
<reference evidence="16 17" key="1">
    <citation type="journal article" date="2023" name="G3 (Bethesda)">
        <title>A chromosome-level genome assembly of Zasmidium syzygii isolated from banana leaves.</title>
        <authorList>
            <person name="van Westerhoven A.C."/>
            <person name="Mehrabi R."/>
            <person name="Talebi R."/>
            <person name="Steentjes M.B.F."/>
            <person name="Corcolon B."/>
            <person name="Chong P.A."/>
            <person name="Kema G.H.J."/>
            <person name="Seidl M.F."/>
        </authorList>
    </citation>
    <scope>NUCLEOTIDE SEQUENCE [LARGE SCALE GENOMIC DNA]</scope>
    <source>
        <strain evidence="16 17">P124</strain>
    </source>
</reference>
<evidence type="ECO:0000259" key="15">
    <source>
        <dbReference type="Pfam" id="PF00520"/>
    </source>
</evidence>
<keyword evidence="17" id="KW-1185">Reference proteome</keyword>
<keyword evidence="8 13" id="KW-0175">Coiled coil</keyword>
<name>A0ABR0E4G5_ZASCE</name>